<comment type="caution">
    <text evidence="12">The sequence shown here is derived from an EMBL/GenBank/DDBJ whole genome shotgun (WGS) entry which is preliminary data.</text>
</comment>
<protein>
    <recommendedName>
        <fullName evidence="1">non-specific serine/threonine protein kinase</fullName>
        <ecNumber evidence="1">2.7.11.1</ecNumber>
    </recommendedName>
</protein>
<feature type="binding site" evidence="9">
    <location>
        <position position="47"/>
    </location>
    <ligand>
        <name>ATP</name>
        <dbReference type="ChEBI" id="CHEBI:30616"/>
    </ligand>
</feature>
<sequence length="381" mass="42630">MGGRIWISDRESVRTNDTPSSVNLGWGGHSSTWLSCDNTGHSFVAIKVCTTHITQLDRKNLVWESDALRAVSNNSTSPHSIQVLSEFTFSDESGDHLCFVTPLYAGDVSALIAVRATQRRLSLPLAKRILLHLLRGLCHSHSRCVVHADIKLDNILIDAHVGSAEVERFLADNPPRRHDPELSYEGATIQSAVSQSLPMISLEKALEATYVLGDYGCAQPSNLHDARVINIAPNRPPEVWLDGKWDKPADIWAFGCVAFEIVTGRTLFMCSRAKTWNMSEPHFMLYQMSSKTGEFFTAELLRQWPGAINYFNPHNCSFKSFVEGKEVEIYSLPLETSIRDAVDLEPSEIDAMAALMYRCLHLDPEARASAEELLQDPWFLE</sequence>
<evidence type="ECO:0000256" key="1">
    <source>
        <dbReference type="ARBA" id="ARBA00012513"/>
    </source>
</evidence>
<evidence type="ECO:0000256" key="4">
    <source>
        <dbReference type="ARBA" id="ARBA00022741"/>
    </source>
</evidence>
<organism evidence="12 13">
    <name type="scientific">Paramarasmius palmivorus</name>
    <dbReference type="NCBI Taxonomy" id="297713"/>
    <lineage>
        <taxon>Eukaryota</taxon>
        <taxon>Fungi</taxon>
        <taxon>Dikarya</taxon>
        <taxon>Basidiomycota</taxon>
        <taxon>Agaricomycotina</taxon>
        <taxon>Agaricomycetes</taxon>
        <taxon>Agaricomycetidae</taxon>
        <taxon>Agaricales</taxon>
        <taxon>Marasmiineae</taxon>
        <taxon>Marasmiaceae</taxon>
        <taxon>Paramarasmius</taxon>
    </lineage>
</organism>
<dbReference type="EC" id="2.7.11.1" evidence="1"/>
<dbReference type="Proteomes" id="UP001383192">
    <property type="component" value="Unassembled WGS sequence"/>
</dbReference>
<name>A0AAW0BT26_9AGAR</name>
<dbReference type="InterPro" id="IPR017441">
    <property type="entry name" value="Protein_kinase_ATP_BS"/>
</dbReference>
<evidence type="ECO:0000256" key="6">
    <source>
        <dbReference type="ARBA" id="ARBA00022840"/>
    </source>
</evidence>
<dbReference type="GO" id="GO:0050684">
    <property type="term" value="P:regulation of mRNA processing"/>
    <property type="evidence" value="ECO:0007669"/>
    <property type="project" value="TreeGrafter"/>
</dbReference>
<reference evidence="12 13" key="1">
    <citation type="submission" date="2024-01" db="EMBL/GenBank/DDBJ databases">
        <title>A draft genome for a cacao thread blight-causing isolate of Paramarasmius palmivorus.</title>
        <authorList>
            <person name="Baruah I.K."/>
            <person name="Bukari Y."/>
            <person name="Amoako-Attah I."/>
            <person name="Meinhardt L.W."/>
            <person name="Bailey B.A."/>
            <person name="Cohen S.P."/>
        </authorList>
    </citation>
    <scope>NUCLEOTIDE SEQUENCE [LARGE SCALE GENOMIC DNA]</scope>
    <source>
        <strain evidence="12 13">GH-12</strain>
    </source>
</reference>
<dbReference type="Gene3D" id="1.10.510.10">
    <property type="entry name" value="Transferase(Phosphotransferase) domain 1"/>
    <property type="match status" value="1"/>
</dbReference>
<evidence type="ECO:0000313" key="13">
    <source>
        <dbReference type="Proteomes" id="UP001383192"/>
    </source>
</evidence>
<dbReference type="InterPro" id="IPR008271">
    <property type="entry name" value="Ser/Thr_kinase_AS"/>
</dbReference>
<evidence type="ECO:0000256" key="5">
    <source>
        <dbReference type="ARBA" id="ARBA00022777"/>
    </source>
</evidence>
<dbReference type="Gene3D" id="3.30.200.20">
    <property type="entry name" value="Phosphorylase Kinase, domain 1"/>
    <property type="match status" value="1"/>
</dbReference>
<dbReference type="SMART" id="SM00220">
    <property type="entry name" value="S_TKc"/>
    <property type="match status" value="1"/>
</dbReference>
<evidence type="ECO:0000313" key="12">
    <source>
        <dbReference type="EMBL" id="KAK7029353.1"/>
    </source>
</evidence>
<comment type="similarity">
    <text evidence="10">Belongs to the protein kinase superfamily.</text>
</comment>
<dbReference type="PROSITE" id="PS00108">
    <property type="entry name" value="PROTEIN_KINASE_ST"/>
    <property type="match status" value="1"/>
</dbReference>
<dbReference type="GO" id="GO:0000245">
    <property type="term" value="P:spliceosomal complex assembly"/>
    <property type="evidence" value="ECO:0007669"/>
    <property type="project" value="TreeGrafter"/>
</dbReference>
<dbReference type="GO" id="GO:0004674">
    <property type="term" value="F:protein serine/threonine kinase activity"/>
    <property type="evidence" value="ECO:0007669"/>
    <property type="project" value="UniProtKB-KW"/>
</dbReference>
<evidence type="ECO:0000259" key="11">
    <source>
        <dbReference type="PROSITE" id="PS50011"/>
    </source>
</evidence>
<keyword evidence="3" id="KW-0808">Transferase</keyword>
<dbReference type="GO" id="GO:0005737">
    <property type="term" value="C:cytoplasm"/>
    <property type="evidence" value="ECO:0007669"/>
    <property type="project" value="TreeGrafter"/>
</dbReference>
<keyword evidence="4 9" id="KW-0547">Nucleotide-binding</keyword>
<evidence type="ECO:0000256" key="2">
    <source>
        <dbReference type="ARBA" id="ARBA00022527"/>
    </source>
</evidence>
<dbReference type="SUPFAM" id="SSF56112">
    <property type="entry name" value="Protein kinase-like (PK-like)"/>
    <property type="match status" value="1"/>
</dbReference>
<evidence type="ECO:0000256" key="7">
    <source>
        <dbReference type="ARBA" id="ARBA00047899"/>
    </source>
</evidence>
<dbReference type="InterPro" id="IPR011009">
    <property type="entry name" value="Kinase-like_dom_sf"/>
</dbReference>
<dbReference type="GO" id="GO:0005524">
    <property type="term" value="F:ATP binding"/>
    <property type="evidence" value="ECO:0007669"/>
    <property type="project" value="UniProtKB-UniRule"/>
</dbReference>
<dbReference type="PANTHER" id="PTHR47634">
    <property type="entry name" value="PROTEIN KINASE DOMAIN-CONTAINING PROTEIN-RELATED"/>
    <property type="match status" value="1"/>
</dbReference>
<dbReference type="AlphaFoldDB" id="A0AAW0BT26"/>
<evidence type="ECO:0000256" key="10">
    <source>
        <dbReference type="RuleBase" id="RU000304"/>
    </source>
</evidence>
<keyword evidence="5" id="KW-0418">Kinase</keyword>
<dbReference type="Pfam" id="PF00069">
    <property type="entry name" value="Pkinase"/>
    <property type="match status" value="2"/>
</dbReference>
<evidence type="ECO:0000256" key="3">
    <source>
        <dbReference type="ARBA" id="ARBA00022679"/>
    </source>
</evidence>
<accession>A0AAW0BT26</accession>
<comment type="catalytic activity">
    <reaction evidence="8">
        <text>L-seryl-[protein] + ATP = O-phospho-L-seryl-[protein] + ADP + H(+)</text>
        <dbReference type="Rhea" id="RHEA:17989"/>
        <dbReference type="Rhea" id="RHEA-COMP:9863"/>
        <dbReference type="Rhea" id="RHEA-COMP:11604"/>
        <dbReference type="ChEBI" id="CHEBI:15378"/>
        <dbReference type="ChEBI" id="CHEBI:29999"/>
        <dbReference type="ChEBI" id="CHEBI:30616"/>
        <dbReference type="ChEBI" id="CHEBI:83421"/>
        <dbReference type="ChEBI" id="CHEBI:456216"/>
        <dbReference type="EC" id="2.7.11.1"/>
    </reaction>
</comment>
<comment type="catalytic activity">
    <reaction evidence="7">
        <text>L-threonyl-[protein] + ATP = O-phospho-L-threonyl-[protein] + ADP + H(+)</text>
        <dbReference type="Rhea" id="RHEA:46608"/>
        <dbReference type="Rhea" id="RHEA-COMP:11060"/>
        <dbReference type="Rhea" id="RHEA-COMP:11605"/>
        <dbReference type="ChEBI" id="CHEBI:15378"/>
        <dbReference type="ChEBI" id="CHEBI:30013"/>
        <dbReference type="ChEBI" id="CHEBI:30616"/>
        <dbReference type="ChEBI" id="CHEBI:61977"/>
        <dbReference type="ChEBI" id="CHEBI:456216"/>
        <dbReference type="EC" id="2.7.11.1"/>
    </reaction>
</comment>
<dbReference type="EMBL" id="JAYKXP010000084">
    <property type="protein sequence ID" value="KAK7029353.1"/>
    <property type="molecule type" value="Genomic_DNA"/>
</dbReference>
<gene>
    <name evidence="12" type="ORF">VNI00_014607</name>
</gene>
<evidence type="ECO:0000256" key="8">
    <source>
        <dbReference type="ARBA" id="ARBA00048679"/>
    </source>
</evidence>
<dbReference type="PROSITE" id="PS50011">
    <property type="entry name" value="PROTEIN_KINASE_DOM"/>
    <property type="match status" value="1"/>
</dbReference>
<keyword evidence="2 10" id="KW-0723">Serine/threonine-protein kinase</keyword>
<dbReference type="InterPro" id="IPR051334">
    <property type="entry name" value="SRPK"/>
</dbReference>
<dbReference type="PROSITE" id="PS00107">
    <property type="entry name" value="PROTEIN_KINASE_ATP"/>
    <property type="match status" value="1"/>
</dbReference>
<evidence type="ECO:0000256" key="9">
    <source>
        <dbReference type="PROSITE-ProRule" id="PRU10141"/>
    </source>
</evidence>
<feature type="domain" description="Protein kinase" evidence="11">
    <location>
        <begin position="18"/>
        <end position="379"/>
    </location>
</feature>
<keyword evidence="13" id="KW-1185">Reference proteome</keyword>
<dbReference type="InterPro" id="IPR000719">
    <property type="entry name" value="Prot_kinase_dom"/>
</dbReference>
<keyword evidence="6 9" id="KW-0067">ATP-binding</keyword>
<dbReference type="PANTHER" id="PTHR47634:SF9">
    <property type="entry name" value="PROTEIN KINASE DOMAIN-CONTAINING PROTEIN-RELATED"/>
    <property type="match status" value="1"/>
</dbReference>
<dbReference type="GO" id="GO:0005634">
    <property type="term" value="C:nucleus"/>
    <property type="evidence" value="ECO:0007669"/>
    <property type="project" value="TreeGrafter"/>
</dbReference>
<proteinExistence type="inferred from homology"/>